<keyword evidence="3" id="KW-1185">Reference proteome</keyword>
<feature type="domain" description="Ribbon-helix-helix" evidence="1">
    <location>
        <begin position="13"/>
        <end position="79"/>
    </location>
</feature>
<organism evidence="2 3">
    <name type="scientific">Sphingomonas psychrolutea</name>
    <dbReference type="NCBI Taxonomy" id="1259676"/>
    <lineage>
        <taxon>Bacteria</taxon>
        <taxon>Pseudomonadati</taxon>
        <taxon>Pseudomonadota</taxon>
        <taxon>Alphaproteobacteria</taxon>
        <taxon>Sphingomonadales</taxon>
        <taxon>Sphingomonadaceae</taxon>
        <taxon>Sphingomonas</taxon>
    </lineage>
</organism>
<dbReference type="RefSeq" id="WP_188449271.1">
    <property type="nucleotide sequence ID" value="NZ_BMDW01000025.1"/>
</dbReference>
<evidence type="ECO:0000313" key="2">
    <source>
        <dbReference type="EMBL" id="GGA59303.1"/>
    </source>
</evidence>
<evidence type="ECO:0000313" key="3">
    <source>
        <dbReference type="Proteomes" id="UP000618591"/>
    </source>
</evidence>
<name>A0ABQ1H6R7_9SPHN</name>
<dbReference type="Proteomes" id="UP000618591">
    <property type="component" value="Unassembled WGS sequence"/>
</dbReference>
<accession>A0ABQ1H6R7</accession>
<dbReference type="InterPro" id="IPR027373">
    <property type="entry name" value="RHH_dom"/>
</dbReference>
<comment type="caution">
    <text evidence="2">The sequence shown here is derived from an EMBL/GenBank/DDBJ whole genome shotgun (WGS) entry which is preliminary data.</text>
</comment>
<proteinExistence type="predicted"/>
<protein>
    <submittedName>
        <fullName evidence="2">Aryl-sulfate sulfotransferase</fullName>
    </submittedName>
</protein>
<reference evidence="3" key="1">
    <citation type="journal article" date="2019" name="Int. J. Syst. Evol. Microbiol.">
        <title>The Global Catalogue of Microorganisms (GCM) 10K type strain sequencing project: providing services to taxonomists for standard genome sequencing and annotation.</title>
        <authorList>
            <consortium name="The Broad Institute Genomics Platform"/>
            <consortium name="The Broad Institute Genome Sequencing Center for Infectious Disease"/>
            <person name="Wu L."/>
            <person name="Ma J."/>
        </authorList>
    </citation>
    <scope>NUCLEOTIDE SEQUENCE [LARGE SCALE GENOMIC DNA]</scope>
    <source>
        <strain evidence="3">CGMCC 1.10106</strain>
    </source>
</reference>
<evidence type="ECO:0000259" key="1">
    <source>
        <dbReference type="Pfam" id="PF13467"/>
    </source>
</evidence>
<dbReference type="Gene3D" id="1.10.3990.20">
    <property type="entry name" value="protein bp1543"/>
    <property type="match status" value="1"/>
</dbReference>
<dbReference type="Pfam" id="PF13467">
    <property type="entry name" value="RHH_4"/>
    <property type="match status" value="1"/>
</dbReference>
<dbReference type="InterPro" id="IPR038268">
    <property type="entry name" value="RHH_sf"/>
</dbReference>
<gene>
    <name evidence="2" type="ORF">GCM10011395_31990</name>
</gene>
<dbReference type="EMBL" id="BMDW01000025">
    <property type="protein sequence ID" value="GGA59303.1"/>
    <property type="molecule type" value="Genomic_DNA"/>
</dbReference>
<sequence>MPIAPPPTGFHGPVKRSVTIAGHPTSISLEPAFWRVLEAAAGVRALPLNALIAEIDALRIQSDDPPNLASALRSWLLEEYIASNSQ</sequence>